<name>S9TIV4_9TRYP</name>
<evidence type="ECO:0000313" key="3">
    <source>
        <dbReference type="Proteomes" id="UP000015354"/>
    </source>
</evidence>
<evidence type="ECO:0000313" key="2">
    <source>
        <dbReference type="EMBL" id="EPY16303.1"/>
    </source>
</evidence>
<proteinExistence type="predicted"/>
<gene>
    <name evidence="2" type="ORF">STCU_11410</name>
</gene>
<accession>S9TIV4</accession>
<feature type="region of interest" description="Disordered" evidence="1">
    <location>
        <begin position="1"/>
        <end position="39"/>
    </location>
</feature>
<dbReference type="Proteomes" id="UP000015354">
    <property type="component" value="Unassembled WGS sequence"/>
</dbReference>
<evidence type="ECO:0000256" key="1">
    <source>
        <dbReference type="SAM" id="MobiDB-lite"/>
    </source>
</evidence>
<comment type="caution">
    <text evidence="2">The sequence shown here is derived from an EMBL/GenBank/DDBJ whole genome shotgun (WGS) entry which is preliminary data.</text>
</comment>
<feature type="region of interest" description="Disordered" evidence="1">
    <location>
        <begin position="157"/>
        <end position="177"/>
    </location>
</feature>
<dbReference type="EMBL" id="ATMH01011362">
    <property type="protein sequence ID" value="EPY16303.1"/>
    <property type="molecule type" value="Genomic_DNA"/>
</dbReference>
<protein>
    <submittedName>
        <fullName evidence="2">Uncharacterized protein</fullName>
    </submittedName>
</protein>
<feature type="region of interest" description="Disordered" evidence="1">
    <location>
        <begin position="109"/>
        <end position="135"/>
    </location>
</feature>
<organism evidence="2 3">
    <name type="scientific">Strigomonas culicis</name>
    <dbReference type="NCBI Taxonomy" id="28005"/>
    <lineage>
        <taxon>Eukaryota</taxon>
        <taxon>Discoba</taxon>
        <taxon>Euglenozoa</taxon>
        <taxon>Kinetoplastea</taxon>
        <taxon>Metakinetoplastina</taxon>
        <taxon>Trypanosomatida</taxon>
        <taxon>Trypanosomatidae</taxon>
        <taxon>Strigomonadinae</taxon>
        <taxon>Strigomonas</taxon>
    </lineage>
</organism>
<keyword evidence="3" id="KW-1185">Reference proteome</keyword>
<feature type="compositionally biased region" description="Basic and acidic residues" evidence="1">
    <location>
        <begin position="77"/>
        <end position="86"/>
    </location>
</feature>
<feature type="compositionally biased region" description="Polar residues" evidence="1">
    <location>
        <begin position="1"/>
        <end position="26"/>
    </location>
</feature>
<feature type="region of interest" description="Disordered" evidence="1">
    <location>
        <begin position="59"/>
        <end position="87"/>
    </location>
</feature>
<dbReference type="AlphaFoldDB" id="S9TIV4"/>
<feature type="compositionally biased region" description="Polar residues" evidence="1">
    <location>
        <begin position="117"/>
        <end position="130"/>
    </location>
</feature>
<sequence>MLSITASTRGTMTSSVHVTGKKTGSVQVKDEKDEKPEVLIQRNLSMFRKKLLKDLKDNESFNANNSNSNNTSGHAVDGGKKGDSKVKVFPLGTKVGSRDVQESVRMVLAGRHKSASRGASHSQSRLLESAQSKENHSYLERMYVAPMDTGTLALEKRIQQSASPSTEMKAGSRRRGN</sequence>
<reference evidence="2 3" key="1">
    <citation type="journal article" date="2013" name="PLoS ONE">
        <title>Predicting the Proteins of Angomonas deanei, Strigomonas culicis and Their Respective Endosymbionts Reveals New Aspects of the Trypanosomatidae Family.</title>
        <authorList>
            <person name="Motta M.C."/>
            <person name="Martins A.C."/>
            <person name="de Souza S.S."/>
            <person name="Catta-Preta C.M."/>
            <person name="Silva R."/>
            <person name="Klein C.C."/>
            <person name="de Almeida L.G."/>
            <person name="de Lima Cunha O."/>
            <person name="Ciapina L.P."/>
            <person name="Brocchi M."/>
            <person name="Colabardini A.C."/>
            <person name="de Araujo Lima B."/>
            <person name="Machado C.R."/>
            <person name="de Almeida Soares C.M."/>
            <person name="Probst C.M."/>
            <person name="de Menezes C.B."/>
            <person name="Thompson C.E."/>
            <person name="Bartholomeu D.C."/>
            <person name="Gradia D.F."/>
            <person name="Pavoni D.P."/>
            <person name="Grisard E.C."/>
            <person name="Fantinatti-Garboggini F."/>
            <person name="Marchini F.K."/>
            <person name="Rodrigues-Luiz G.F."/>
            <person name="Wagner G."/>
            <person name="Goldman G.H."/>
            <person name="Fietto J.L."/>
            <person name="Elias M.C."/>
            <person name="Goldman M.H."/>
            <person name="Sagot M.F."/>
            <person name="Pereira M."/>
            <person name="Stoco P.H."/>
            <person name="de Mendonca-Neto R.P."/>
            <person name="Teixeira S.M."/>
            <person name="Maciel T.E."/>
            <person name="de Oliveira Mendes T.A."/>
            <person name="Urmenyi T.P."/>
            <person name="de Souza W."/>
            <person name="Schenkman S."/>
            <person name="de Vasconcelos A.T."/>
        </authorList>
    </citation>
    <scope>NUCLEOTIDE SEQUENCE [LARGE SCALE GENOMIC DNA]</scope>
</reference>
<feature type="compositionally biased region" description="Basic and acidic residues" evidence="1">
    <location>
        <begin position="28"/>
        <end position="37"/>
    </location>
</feature>
<feature type="compositionally biased region" description="Low complexity" evidence="1">
    <location>
        <begin position="60"/>
        <end position="72"/>
    </location>
</feature>